<organism evidence="1 2">
    <name type="scientific">Odynerus spinipes</name>
    <dbReference type="NCBI Taxonomy" id="1348599"/>
    <lineage>
        <taxon>Eukaryota</taxon>
        <taxon>Metazoa</taxon>
        <taxon>Ecdysozoa</taxon>
        <taxon>Arthropoda</taxon>
        <taxon>Hexapoda</taxon>
        <taxon>Insecta</taxon>
        <taxon>Pterygota</taxon>
        <taxon>Neoptera</taxon>
        <taxon>Endopterygota</taxon>
        <taxon>Hymenoptera</taxon>
        <taxon>Apocrita</taxon>
        <taxon>Aculeata</taxon>
        <taxon>Vespoidea</taxon>
        <taxon>Vespidae</taxon>
        <taxon>Eumeninae</taxon>
        <taxon>Odynerus</taxon>
    </lineage>
</organism>
<dbReference type="Proteomes" id="UP001258017">
    <property type="component" value="Unassembled WGS sequence"/>
</dbReference>
<proteinExistence type="predicted"/>
<reference evidence="1" key="1">
    <citation type="submission" date="2021-08" db="EMBL/GenBank/DDBJ databases">
        <authorList>
            <person name="Misof B."/>
            <person name="Oliver O."/>
            <person name="Podsiadlowski L."/>
            <person name="Donath A."/>
            <person name="Peters R."/>
            <person name="Mayer C."/>
            <person name="Rust J."/>
            <person name="Gunkel S."/>
            <person name="Lesny P."/>
            <person name="Martin S."/>
            <person name="Oeyen J.P."/>
            <person name="Petersen M."/>
            <person name="Panagiotis P."/>
            <person name="Wilbrandt J."/>
            <person name="Tanja T."/>
        </authorList>
    </citation>
    <scope>NUCLEOTIDE SEQUENCE</scope>
    <source>
        <strain evidence="1">GBR_01_08_01A</strain>
        <tissue evidence="1">Thorax + abdomen</tissue>
    </source>
</reference>
<name>A0AAD9RPV5_9HYME</name>
<gene>
    <name evidence="1" type="ORF">KPH14_009644</name>
</gene>
<evidence type="ECO:0000313" key="2">
    <source>
        <dbReference type="Proteomes" id="UP001258017"/>
    </source>
</evidence>
<reference evidence="1" key="2">
    <citation type="journal article" date="2023" name="Commun. Biol.">
        <title>Intrasexual cuticular hydrocarbon dimorphism in a wasp sheds light on hydrocarbon biosynthesis genes in Hymenoptera.</title>
        <authorList>
            <person name="Moris V.C."/>
            <person name="Podsiadlowski L."/>
            <person name="Martin S."/>
            <person name="Oeyen J.P."/>
            <person name="Donath A."/>
            <person name="Petersen M."/>
            <person name="Wilbrandt J."/>
            <person name="Misof B."/>
            <person name="Liedtke D."/>
            <person name="Thamm M."/>
            <person name="Scheiner R."/>
            <person name="Schmitt T."/>
            <person name="Niehuis O."/>
        </authorList>
    </citation>
    <scope>NUCLEOTIDE SEQUENCE</scope>
    <source>
        <strain evidence="1">GBR_01_08_01A</strain>
    </source>
</reference>
<sequence length="100" mass="11992">MLAEQRVQSSIRYSCDISQSMCSMVDYFKTRYISSQWKIRIYSYLRNASFQTANGWKTLHGMQMLTHTSIHSNIYQIKGVYKDIKRYECQFYCNHLFAFT</sequence>
<accession>A0AAD9RPV5</accession>
<protein>
    <submittedName>
        <fullName evidence="1">Uncharacterized protein</fullName>
    </submittedName>
</protein>
<keyword evidence="2" id="KW-1185">Reference proteome</keyword>
<comment type="caution">
    <text evidence="1">The sequence shown here is derived from an EMBL/GenBank/DDBJ whole genome shotgun (WGS) entry which is preliminary data.</text>
</comment>
<dbReference type="EMBL" id="JAIFRP010000030">
    <property type="protein sequence ID" value="KAK2583725.1"/>
    <property type="molecule type" value="Genomic_DNA"/>
</dbReference>
<evidence type="ECO:0000313" key="1">
    <source>
        <dbReference type="EMBL" id="KAK2583725.1"/>
    </source>
</evidence>
<dbReference type="AlphaFoldDB" id="A0AAD9RPV5"/>